<dbReference type="PROSITE" id="PS50053">
    <property type="entry name" value="UBIQUITIN_2"/>
    <property type="match status" value="1"/>
</dbReference>
<keyword evidence="9" id="KW-1185">Reference proteome</keyword>
<dbReference type="PANTHER" id="PTHR14557">
    <property type="entry name" value="PROTEIN C7ORF21"/>
    <property type="match status" value="1"/>
</dbReference>
<dbReference type="AlphaFoldDB" id="A0A401SFD4"/>
<dbReference type="InterPro" id="IPR040352">
    <property type="entry name" value="TMUB1/2"/>
</dbReference>
<dbReference type="SMART" id="SM00213">
    <property type="entry name" value="UBQ"/>
    <property type="match status" value="1"/>
</dbReference>
<evidence type="ECO:0000313" key="9">
    <source>
        <dbReference type="Proteomes" id="UP000287033"/>
    </source>
</evidence>
<feature type="compositionally biased region" description="Polar residues" evidence="5">
    <location>
        <begin position="96"/>
        <end position="105"/>
    </location>
</feature>
<feature type="transmembrane region" description="Helical" evidence="6">
    <location>
        <begin position="256"/>
        <end position="278"/>
    </location>
</feature>
<dbReference type="Pfam" id="PF00240">
    <property type="entry name" value="ubiquitin"/>
    <property type="match status" value="1"/>
</dbReference>
<evidence type="ECO:0000259" key="7">
    <source>
        <dbReference type="PROSITE" id="PS50053"/>
    </source>
</evidence>
<dbReference type="InterPro" id="IPR000626">
    <property type="entry name" value="Ubiquitin-like_dom"/>
</dbReference>
<dbReference type="CDD" id="cd17132">
    <property type="entry name" value="Ubl_TMUB2"/>
    <property type="match status" value="1"/>
</dbReference>
<dbReference type="Gene3D" id="3.10.20.90">
    <property type="entry name" value="Phosphatidylinositol 3-kinase Catalytic Subunit, Chain A, domain 1"/>
    <property type="match status" value="1"/>
</dbReference>
<keyword evidence="2 6" id="KW-0812">Transmembrane</keyword>
<dbReference type="GO" id="GO:0016020">
    <property type="term" value="C:membrane"/>
    <property type="evidence" value="ECO:0007669"/>
    <property type="project" value="UniProtKB-SubCell"/>
</dbReference>
<feature type="domain" description="Ubiquitin-like" evidence="7">
    <location>
        <begin position="168"/>
        <end position="241"/>
    </location>
</feature>
<evidence type="ECO:0000256" key="6">
    <source>
        <dbReference type="SAM" id="Phobius"/>
    </source>
</evidence>
<keyword evidence="4 6" id="KW-0472">Membrane</keyword>
<evidence type="ECO:0000256" key="2">
    <source>
        <dbReference type="ARBA" id="ARBA00022692"/>
    </source>
</evidence>
<feature type="region of interest" description="Disordered" evidence="5">
    <location>
        <begin position="66"/>
        <end position="115"/>
    </location>
</feature>
<evidence type="ECO:0000256" key="5">
    <source>
        <dbReference type="SAM" id="MobiDB-lite"/>
    </source>
</evidence>
<proteinExistence type="predicted"/>
<organism evidence="8 9">
    <name type="scientific">Chiloscyllium punctatum</name>
    <name type="common">Brownbanded bambooshark</name>
    <name type="synonym">Hemiscyllium punctatum</name>
    <dbReference type="NCBI Taxonomy" id="137246"/>
    <lineage>
        <taxon>Eukaryota</taxon>
        <taxon>Metazoa</taxon>
        <taxon>Chordata</taxon>
        <taxon>Craniata</taxon>
        <taxon>Vertebrata</taxon>
        <taxon>Chondrichthyes</taxon>
        <taxon>Elasmobranchii</taxon>
        <taxon>Galeomorphii</taxon>
        <taxon>Galeoidea</taxon>
        <taxon>Orectolobiformes</taxon>
        <taxon>Hemiscylliidae</taxon>
        <taxon>Chiloscyllium</taxon>
    </lineage>
</organism>
<feature type="transmembrane region" description="Helical" evidence="6">
    <location>
        <begin position="285"/>
        <end position="309"/>
    </location>
</feature>
<gene>
    <name evidence="8" type="ORF">chiPu_0007542</name>
</gene>
<dbReference type="EMBL" id="BEZZ01000233">
    <property type="protein sequence ID" value="GCC29105.1"/>
    <property type="molecule type" value="Genomic_DNA"/>
</dbReference>
<dbReference type="InterPro" id="IPR029071">
    <property type="entry name" value="Ubiquitin-like_domsf"/>
</dbReference>
<evidence type="ECO:0000256" key="4">
    <source>
        <dbReference type="ARBA" id="ARBA00023136"/>
    </source>
</evidence>
<evidence type="ECO:0000256" key="3">
    <source>
        <dbReference type="ARBA" id="ARBA00022989"/>
    </source>
</evidence>
<dbReference type="OrthoDB" id="161999at2759"/>
<comment type="subcellular location">
    <subcellularLocation>
        <location evidence="1">Membrane</location>
        <topology evidence="1">Multi-pass membrane protein</topology>
    </subcellularLocation>
</comment>
<reference evidence="8 9" key="1">
    <citation type="journal article" date="2018" name="Nat. Ecol. Evol.">
        <title>Shark genomes provide insights into elasmobranch evolution and the origin of vertebrates.</title>
        <authorList>
            <person name="Hara Y"/>
            <person name="Yamaguchi K"/>
            <person name="Onimaru K"/>
            <person name="Kadota M"/>
            <person name="Koyanagi M"/>
            <person name="Keeley SD"/>
            <person name="Tatsumi K"/>
            <person name="Tanaka K"/>
            <person name="Motone F"/>
            <person name="Kageyama Y"/>
            <person name="Nozu R"/>
            <person name="Adachi N"/>
            <person name="Nishimura O"/>
            <person name="Nakagawa R"/>
            <person name="Tanegashima C"/>
            <person name="Kiyatake I"/>
            <person name="Matsumoto R"/>
            <person name="Murakumo K"/>
            <person name="Nishida K"/>
            <person name="Terakita A"/>
            <person name="Kuratani S"/>
            <person name="Sato K"/>
            <person name="Hyodo S Kuraku.S."/>
        </authorList>
    </citation>
    <scope>NUCLEOTIDE SEQUENCE [LARGE SCALE GENOMIC DNA]</scope>
</reference>
<sequence>MTFIEGVGDEVTVLCGIVLLVLALILAWLSTHVADHSDQIFGTIVTTANSSLVGLNSVERYVANSATPEVDEAQSAAAPVEQKPEEGDDSGMGASPGNNGPTSDQVPIEGASNLTDSSIDPLLNIQGLRKRASTSAISTGEGLDQAMLENCNVHPLSVGSGDTSEGQIQVRLKFLNDTEEIARVKPDDTVGFLKSKYFPGQEQQMKLIYQGQLLQDHSRTLGSLNITDNCVIHCHISQTSSSPSPTVSSVVEQNQAALNVGNLMIPVFVIMLAVVWYYRINYRQFFTAPATVSLVGVTVFFSFLVFGIYGR</sequence>
<protein>
    <recommendedName>
        <fullName evidence="7">Ubiquitin-like domain-containing protein</fullName>
    </recommendedName>
</protein>
<feature type="transmembrane region" description="Helical" evidence="6">
    <location>
        <begin position="12"/>
        <end position="30"/>
    </location>
</feature>
<dbReference type="OMA" id="MGNLMIP"/>
<keyword evidence="3 6" id="KW-1133">Transmembrane helix</keyword>
<comment type="caution">
    <text evidence="8">The sequence shown here is derived from an EMBL/GenBank/DDBJ whole genome shotgun (WGS) entry which is preliminary data.</text>
</comment>
<dbReference type="STRING" id="137246.A0A401SFD4"/>
<evidence type="ECO:0000313" key="8">
    <source>
        <dbReference type="EMBL" id="GCC29105.1"/>
    </source>
</evidence>
<dbReference type="Proteomes" id="UP000287033">
    <property type="component" value="Unassembled WGS sequence"/>
</dbReference>
<evidence type="ECO:0000256" key="1">
    <source>
        <dbReference type="ARBA" id="ARBA00004141"/>
    </source>
</evidence>
<dbReference type="PANTHER" id="PTHR14557:SF4">
    <property type="entry name" value="TRANSMEMBRANE AND UBIQUITIN-LIKE DOMAIN-CONTAINING PROTEIN 2"/>
    <property type="match status" value="1"/>
</dbReference>
<accession>A0A401SFD4</accession>
<dbReference type="SUPFAM" id="SSF54236">
    <property type="entry name" value="Ubiquitin-like"/>
    <property type="match status" value="1"/>
</dbReference>
<dbReference type="GO" id="GO:0036503">
    <property type="term" value="P:ERAD pathway"/>
    <property type="evidence" value="ECO:0007669"/>
    <property type="project" value="InterPro"/>
</dbReference>
<name>A0A401SFD4_CHIPU</name>